<proteinExistence type="predicted"/>
<evidence type="ECO:0000313" key="2">
    <source>
        <dbReference type="Proteomes" id="UP000605253"/>
    </source>
</evidence>
<dbReference type="EMBL" id="BMEO01000002">
    <property type="protein sequence ID" value="GGF88735.1"/>
    <property type="molecule type" value="Genomic_DNA"/>
</dbReference>
<reference evidence="1" key="1">
    <citation type="journal article" date="2014" name="Int. J. Syst. Evol. Microbiol.">
        <title>Complete genome sequence of Corynebacterium casei LMG S-19264T (=DSM 44701T), isolated from a smear-ripened cheese.</title>
        <authorList>
            <consortium name="US DOE Joint Genome Institute (JGI-PGF)"/>
            <person name="Walter F."/>
            <person name="Albersmeier A."/>
            <person name="Kalinowski J."/>
            <person name="Ruckert C."/>
        </authorList>
    </citation>
    <scope>NUCLEOTIDE SEQUENCE</scope>
    <source>
        <strain evidence="1">CGMCC 1.12181</strain>
    </source>
</reference>
<accession>A0A917FKW3</accession>
<sequence length="242" mass="27792">MSELGIENKNQKLIVISQSCDIAHHSIEDEPEVEIIICSEIESLNAMMTNSQNPRVLNLEAIKLDPNSGATPLYLELKAKNKRSISKDKFIDQLPDETIKLDDHNSRILCQWLASRYNRLALPSEFNERMRTMRNFKKLLKKTNNFISALYISVEPNREIESHETYTVNLLALTNVNSSETPEAVKKLINQMATHMEENNIDTNTIIRSEKETSVATIKALKKYNFDHFSFRDTKNPTPPEV</sequence>
<dbReference type="Proteomes" id="UP000605253">
    <property type="component" value="Unassembled WGS sequence"/>
</dbReference>
<gene>
    <name evidence="1" type="ORF">GCM10011365_07380</name>
</gene>
<organism evidence="1 2">
    <name type="scientific">Marinicella pacifica</name>
    <dbReference type="NCBI Taxonomy" id="1171543"/>
    <lineage>
        <taxon>Bacteria</taxon>
        <taxon>Pseudomonadati</taxon>
        <taxon>Pseudomonadota</taxon>
        <taxon>Gammaproteobacteria</taxon>
        <taxon>Lysobacterales</taxon>
        <taxon>Marinicellaceae</taxon>
        <taxon>Marinicella</taxon>
    </lineage>
</organism>
<dbReference type="RefSeq" id="WP_188364325.1">
    <property type="nucleotide sequence ID" value="NZ_BAABJF010000032.1"/>
</dbReference>
<name>A0A917FKW3_9GAMM</name>
<evidence type="ECO:0000313" key="1">
    <source>
        <dbReference type="EMBL" id="GGF88735.1"/>
    </source>
</evidence>
<reference evidence="1" key="2">
    <citation type="submission" date="2020-09" db="EMBL/GenBank/DDBJ databases">
        <authorList>
            <person name="Sun Q."/>
            <person name="Zhou Y."/>
        </authorList>
    </citation>
    <scope>NUCLEOTIDE SEQUENCE</scope>
    <source>
        <strain evidence="1">CGMCC 1.12181</strain>
    </source>
</reference>
<comment type="caution">
    <text evidence="1">The sequence shown here is derived from an EMBL/GenBank/DDBJ whole genome shotgun (WGS) entry which is preliminary data.</text>
</comment>
<protein>
    <submittedName>
        <fullName evidence="1">Uncharacterized protein</fullName>
    </submittedName>
</protein>
<dbReference type="AlphaFoldDB" id="A0A917FKW3"/>
<keyword evidence="2" id="KW-1185">Reference proteome</keyword>